<dbReference type="AlphaFoldDB" id="A0A2T4B169"/>
<sequence>ETEENSKSRLSLALMGIRLASARMEATRLGRDVVSLQRNAGILSFEVAEERLRDLNRYHLAAGAELWQHQRMRMRYTSELTSIQGPRNALLMSSRIKNCFYNHHLVVVPVDATKSPITRWRTEILYPSILQTKLCPGHDASSLYGRELVFLNERRQTPRYLYFHFLMALIRIRDLKDLGWQDIWARYYERCPSLTPGRHIRQSILAALATHFETADMTAVESWIADYGFESPLRLTGGEVTEAARRLHLAVEDVVSRGEEEERRGRDKWEEEVERRGHGFRCWMEMSHIK</sequence>
<name>A0A2T4B169_9HYPO</name>
<dbReference type="GeneID" id="36599705"/>
<feature type="non-terminal residue" evidence="1">
    <location>
        <position position="1"/>
    </location>
</feature>
<evidence type="ECO:0000313" key="2">
    <source>
        <dbReference type="Proteomes" id="UP000241546"/>
    </source>
</evidence>
<proteinExistence type="predicted"/>
<dbReference type="Proteomes" id="UP000241546">
    <property type="component" value="Unassembled WGS sequence"/>
</dbReference>
<evidence type="ECO:0008006" key="3">
    <source>
        <dbReference type="Google" id="ProtNLM"/>
    </source>
</evidence>
<organism evidence="1 2">
    <name type="scientific">Trichoderma citrinoviride</name>
    <dbReference type="NCBI Taxonomy" id="58853"/>
    <lineage>
        <taxon>Eukaryota</taxon>
        <taxon>Fungi</taxon>
        <taxon>Dikarya</taxon>
        <taxon>Ascomycota</taxon>
        <taxon>Pezizomycotina</taxon>
        <taxon>Sordariomycetes</taxon>
        <taxon>Hypocreomycetidae</taxon>
        <taxon>Hypocreales</taxon>
        <taxon>Hypocreaceae</taxon>
        <taxon>Trichoderma</taxon>
    </lineage>
</organism>
<protein>
    <recommendedName>
        <fullName evidence="3">HNH nuclease domain-containing protein</fullName>
    </recommendedName>
</protein>
<keyword evidence="2" id="KW-1185">Reference proteome</keyword>
<dbReference type="OrthoDB" id="5386595at2759"/>
<accession>A0A2T4B169</accession>
<reference evidence="2" key="1">
    <citation type="submission" date="2016-07" db="EMBL/GenBank/DDBJ databases">
        <title>Multiple horizontal gene transfer events from other fungi enriched the ability of initially mycotrophic Trichoderma (Ascomycota) to feed on dead plant biomass.</title>
        <authorList>
            <consortium name="DOE Joint Genome Institute"/>
            <person name="Atanasova L."/>
            <person name="Chenthamara K."/>
            <person name="Zhang J."/>
            <person name="Grujic M."/>
            <person name="Henrissat B."/>
            <person name="Kuo A."/>
            <person name="Aerts A."/>
            <person name="Salamov A."/>
            <person name="Lipzen A."/>
            <person name="Labutti K."/>
            <person name="Barry K."/>
            <person name="Miao Y."/>
            <person name="Rahimi M.J."/>
            <person name="Shen Q."/>
            <person name="Grigoriev I.V."/>
            <person name="Kubicek C.P."/>
            <person name="Druzhinina I.S."/>
        </authorList>
    </citation>
    <scope>NUCLEOTIDE SEQUENCE [LARGE SCALE GENOMIC DNA]</scope>
    <source>
        <strain evidence="2">TUCIM 6016</strain>
    </source>
</reference>
<dbReference type="EMBL" id="KZ680221">
    <property type="protein sequence ID" value="PTB62961.1"/>
    <property type="molecule type" value="Genomic_DNA"/>
</dbReference>
<dbReference type="RefSeq" id="XP_024746281.1">
    <property type="nucleotide sequence ID" value="XM_024891587.1"/>
</dbReference>
<evidence type="ECO:0000313" key="1">
    <source>
        <dbReference type="EMBL" id="PTB62961.1"/>
    </source>
</evidence>
<gene>
    <name evidence="1" type="ORF">BBK36DRAFT_1128189</name>
</gene>